<feature type="domain" description="LysM" evidence="16">
    <location>
        <begin position="348"/>
        <end position="396"/>
    </location>
</feature>
<evidence type="ECO:0000256" key="2">
    <source>
        <dbReference type="ARBA" id="ARBA00008682"/>
    </source>
</evidence>
<evidence type="ECO:0000259" key="15">
    <source>
        <dbReference type="PROSITE" id="PS50941"/>
    </source>
</evidence>
<evidence type="ECO:0000256" key="7">
    <source>
        <dbReference type="ARBA" id="ARBA00023026"/>
    </source>
</evidence>
<dbReference type="CDD" id="cd00118">
    <property type="entry name" value="LysM"/>
    <property type="match status" value="2"/>
</dbReference>
<evidence type="ECO:0000256" key="14">
    <source>
        <dbReference type="SAM" id="SignalP"/>
    </source>
</evidence>
<evidence type="ECO:0000256" key="11">
    <source>
        <dbReference type="PROSITE-ProRule" id="PRU00261"/>
    </source>
</evidence>
<dbReference type="InterPro" id="IPR011583">
    <property type="entry name" value="Chitinase_II/V-like_cat"/>
</dbReference>
<dbReference type="SMART" id="SM00636">
    <property type="entry name" value="Glyco_18"/>
    <property type="match status" value="1"/>
</dbReference>
<dbReference type="OrthoDB" id="73875at2759"/>
<evidence type="ECO:0000256" key="9">
    <source>
        <dbReference type="ARBA" id="ARBA00023295"/>
    </source>
</evidence>
<dbReference type="InterPro" id="IPR029070">
    <property type="entry name" value="Chitinase_insertion_sf"/>
</dbReference>
<evidence type="ECO:0000256" key="1">
    <source>
        <dbReference type="ARBA" id="ARBA00000822"/>
    </source>
</evidence>
<dbReference type="GO" id="GO:0006032">
    <property type="term" value="P:chitin catabolic process"/>
    <property type="evidence" value="ECO:0007669"/>
    <property type="project" value="UniProtKB-KW"/>
</dbReference>
<organism evidence="18 19">
    <name type="scientific">Penicillium angulare</name>
    <dbReference type="NCBI Taxonomy" id="116970"/>
    <lineage>
        <taxon>Eukaryota</taxon>
        <taxon>Fungi</taxon>
        <taxon>Dikarya</taxon>
        <taxon>Ascomycota</taxon>
        <taxon>Pezizomycotina</taxon>
        <taxon>Eurotiomycetes</taxon>
        <taxon>Eurotiomycetidae</taxon>
        <taxon>Eurotiales</taxon>
        <taxon>Aspergillaceae</taxon>
        <taxon>Penicillium</taxon>
    </lineage>
</organism>
<evidence type="ECO:0000256" key="12">
    <source>
        <dbReference type="RuleBase" id="RU000489"/>
    </source>
</evidence>
<evidence type="ECO:0000256" key="4">
    <source>
        <dbReference type="ARBA" id="ARBA00022669"/>
    </source>
</evidence>
<accession>A0A9W9JZE1</accession>
<dbReference type="Pfam" id="PF00704">
    <property type="entry name" value="Glyco_hydro_18"/>
    <property type="match status" value="1"/>
</dbReference>
<dbReference type="Gene3D" id="3.10.50.10">
    <property type="match status" value="1"/>
</dbReference>
<keyword evidence="6" id="KW-0146">Chitin degradation</keyword>
<dbReference type="GO" id="GO:0008061">
    <property type="term" value="F:chitin binding"/>
    <property type="evidence" value="ECO:0007669"/>
    <property type="project" value="UniProtKB-UniRule"/>
</dbReference>
<dbReference type="PROSITE" id="PS51910">
    <property type="entry name" value="GH18_2"/>
    <property type="match status" value="1"/>
</dbReference>
<feature type="region of interest" description="Disordered" evidence="13">
    <location>
        <begin position="1139"/>
        <end position="1158"/>
    </location>
</feature>
<evidence type="ECO:0000256" key="8">
    <source>
        <dbReference type="ARBA" id="ARBA00023277"/>
    </source>
</evidence>
<gene>
    <name evidence="18" type="ORF">N7456_010736</name>
</gene>
<dbReference type="SMART" id="SM00257">
    <property type="entry name" value="LysM"/>
    <property type="match status" value="2"/>
</dbReference>
<comment type="catalytic activity">
    <reaction evidence="1">
        <text>Random endo-hydrolysis of N-acetyl-beta-D-glucosaminide (1-&gt;4)-beta-linkages in chitin and chitodextrins.</text>
        <dbReference type="EC" id="3.2.1.14"/>
    </reaction>
</comment>
<keyword evidence="8" id="KW-0119">Carbohydrate metabolism</keyword>
<feature type="domain" description="LysM" evidence="16">
    <location>
        <begin position="284"/>
        <end position="329"/>
    </location>
</feature>
<feature type="region of interest" description="Disordered" evidence="13">
    <location>
        <begin position="1099"/>
        <end position="1123"/>
    </location>
</feature>
<dbReference type="EC" id="3.2.1.14" evidence="3"/>
<evidence type="ECO:0000313" key="19">
    <source>
        <dbReference type="Proteomes" id="UP001149165"/>
    </source>
</evidence>
<keyword evidence="4 11" id="KW-0147">Chitin-binding</keyword>
<keyword evidence="5 12" id="KW-0378">Hydrolase</keyword>
<feature type="region of interest" description="Disordered" evidence="13">
    <location>
        <begin position="1223"/>
        <end position="1243"/>
    </location>
</feature>
<dbReference type="SUPFAM" id="SSF57016">
    <property type="entry name" value="Plant lectins/antimicrobial peptides"/>
    <property type="match status" value="1"/>
</dbReference>
<comment type="caution">
    <text evidence="18">The sequence shown here is derived from an EMBL/GenBank/DDBJ whole genome shotgun (WGS) entry which is preliminary data.</text>
</comment>
<keyword evidence="7" id="KW-0843">Virulence</keyword>
<evidence type="ECO:0000256" key="13">
    <source>
        <dbReference type="SAM" id="MobiDB-lite"/>
    </source>
</evidence>
<sequence length="1366" mass="145845">MHSFLGATASILALGGFAGHASAARVGRPAVCPDSCASYNPVDWFAFRNVPQVTRCNETMLLEFNIFNDLEDPQVHSTLHVCSAGDLEKLQNSSSVKTASSSISTKKEITYQIGASGSGPSESGESNYSELLDALRTYLTGNPQSPEIFGYSNQVAAGVYLGGSIQQASNVDFAIEKLRSFLSDTTYSTAAIQYCGSNSNETIGVAIDLNGDIPTVQQYVQSWHGGECLSGFDKSATGSTSLTFLGTLKANGTQSTNSQVSRRSHGSHGHHVSHSHHRRDDTCTYREVVSGDTCYSLWTDCGITSAEFYEYNTATDLCTGLQAGQYVCCSSGSLPDFSPSAYSNGTCYTYSVQSGDSCSSLASTYSLTEAKIETYNNETWAWYGCSELQAGQNICLSTGNPPYPLPIANAECGPQVAGTVFNSTDSGDWESYNPCPLNACCDAFGQCGITPVYCNRTFADNNNPGTAANGSYGCLSNCGTTITNWAVPPSSFYKVGYYEPASMDRSCLQMSPSSIDTSLLTHVYYAFGNISSDFSINVNGYETEFSEFMELKDVKRVMSFGGWDFSTGVDTYMIFREGTAAAYRSTLVQNIVDYVSDTGLDGIDIDWEYPGEPDIAGIPAGSDDEGDNYLAFLKELKAALPDDTILSITAPSSYWYLQAFPISEMADVVDFINYMTYDLHGTWDEESTWADNGCTAGDCLFSHVNMTETEWALAMLTKTPIATNQIMVGVASYGRSFEMSEEGCYDSSCTWTGAGRAGECTNTAGYISNAEINQILQTNENSQAYTDGNVTDFIVYNDTQWVGYMTNDTKTTRTTWYKGYNFGGTAEWAVDLEEFVDNDESSSDSSGGSDSSDDTATLTIDPEVWAQATPAVTCAPPCLMIMPPLPLNSHTTISFPPSSGHLTWSSLGTSTSTFRDGNVTMLPYYDNIYVPWVFDIEPVTTDYINVWNQQISAGQTAVYQTSSVTPTPFTVVYTPTVGGSTTVIGGTTSVIPGFDYSSGSVTYTTSNYTGIWGGTTSVSGGTTQTPRTSTVTPLAYPTTTNKTPDPTLNTKTTTVKSSSDSSSWGPKATSSSEHTGSICIINCLGGCLLCPPDLSIEISGGGGDDGDDDDNNDDDDDTKTITESAYTTTMTVSGKLTTVTESATTKTETESESATSTETTSTITVGIAVGTYTAFAESIGAMDATTYPMASLTSLASLFAKEFSSLYSAEQYSLTAGLYTTSTSTKTTSTSTTSSKTSTTDAATATPSERFIIALAEDDNELGNPYTWEFFDPTYSESWSVCDDVGGGGEAPSSGEGLPDGTFDISVDIHGMSGCVYVGTTDAAGTFTCPDLTSDVTCEKSPDTSTNTCYEFSAPVEVTAKIQCSW</sequence>
<keyword evidence="19" id="KW-1185">Reference proteome</keyword>
<dbReference type="GO" id="GO:0000272">
    <property type="term" value="P:polysaccharide catabolic process"/>
    <property type="evidence" value="ECO:0007669"/>
    <property type="project" value="UniProtKB-KW"/>
</dbReference>
<dbReference type="InterPro" id="IPR036779">
    <property type="entry name" value="LysM_dom_sf"/>
</dbReference>
<dbReference type="PROSITE" id="PS01095">
    <property type="entry name" value="GH18_1"/>
    <property type="match status" value="1"/>
</dbReference>
<dbReference type="PANTHER" id="PTHR47700">
    <property type="entry name" value="V CHITINASE, PUTATIVE (AFU_ORTHOLOGUE AFUA_6G13720)-RELATED"/>
    <property type="match status" value="1"/>
</dbReference>
<dbReference type="CDD" id="cd00035">
    <property type="entry name" value="ChtBD1"/>
    <property type="match status" value="1"/>
</dbReference>
<feature type="disulfide bond" evidence="11">
    <location>
        <begin position="440"/>
        <end position="454"/>
    </location>
</feature>
<dbReference type="SUPFAM" id="SSF51445">
    <property type="entry name" value="(Trans)glycosidases"/>
    <property type="match status" value="1"/>
</dbReference>
<dbReference type="InterPro" id="IPR001579">
    <property type="entry name" value="Glyco_hydro_18_chit_AS"/>
</dbReference>
<dbReference type="CDD" id="cd02878">
    <property type="entry name" value="GH18_zymocin_alpha"/>
    <property type="match status" value="1"/>
</dbReference>
<comment type="caution">
    <text evidence="11">Lacks conserved residue(s) required for the propagation of feature annotation.</text>
</comment>
<dbReference type="SUPFAM" id="SSF54106">
    <property type="entry name" value="LysM domain"/>
    <property type="match status" value="2"/>
</dbReference>
<proteinExistence type="inferred from homology"/>
<feature type="domain" description="Chitin-binding type-1" evidence="15">
    <location>
        <begin position="409"/>
        <end position="480"/>
    </location>
</feature>
<feature type="chain" id="PRO_5040886806" description="chitinase" evidence="14">
    <location>
        <begin position="24"/>
        <end position="1366"/>
    </location>
</feature>
<dbReference type="InterPro" id="IPR018392">
    <property type="entry name" value="LysM"/>
</dbReference>
<evidence type="ECO:0000259" key="17">
    <source>
        <dbReference type="PROSITE" id="PS51910"/>
    </source>
</evidence>
<dbReference type="Pfam" id="PF01476">
    <property type="entry name" value="LysM"/>
    <property type="match status" value="2"/>
</dbReference>
<keyword evidence="10" id="KW-0624">Polysaccharide degradation</keyword>
<reference evidence="18" key="1">
    <citation type="submission" date="2022-11" db="EMBL/GenBank/DDBJ databases">
        <authorList>
            <person name="Petersen C."/>
        </authorList>
    </citation>
    <scope>NUCLEOTIDE SEQUENCE</scope>
    <source>
        <strain evidence="18">IBT 30069</strain>
    </source>
</reference>
<evidence type="ECO:0000256" key="10">
    <source>
        <dbReference type="ARBA" id="ARBA00023326"/>
    </source>
</evidence>
<keyword evidence="14" id="KW-0732">Signal</keyword>
<dbReference type="InterPro" id="IPR036861">
    <property type="entry name" value="Endochitinase-like_sf"/>
</dbReference>
<dbReference type="InterPro" id="IPR001223">
    <property type="entry name" value="Glyco_hydro18_cat"/>
</dbReference>
<feature type="region of interest" description="Disordered" evidence="13">
    <location>
        <begin position="837"/>
        <end position="856"/>
    </location>
</feature>
<feature type="disulfide bond" evidence="11">
    <location>
        <begin position="474"/>
        <end position="478"/>
    </location>
</feature>
<dbReference type="SUPFAM" id="SSF54556">
    <property type="entry name" value="Chitinase insertion domain"/>
    <property type="match status" value="1"/>
</dbReference>
<dbReference type="Proteomes" id="UP001149165">
    <property type="component" value="Unassembled WGS sequence"/>
</dbReference>
<evidence type="ECO:0000259" key="16">
    <source>
        <dbReference type="PROSITE" id="PS51782"/>
    </source>
</evidence>
<dbReference type="PROSITE" id="PS51782">
    <property type="entry name" value="LYSM"/>
    <property type="match status" value="2"/>
</dbReference>
<dbReference type="InterPro" id="IPR017853">
    <property type="entry name" value="GH"/>
</dbReference>
<name>A0A9W9JZE1_9EURO</name>
<dbReference type="EMBL" id="JAPQKH010000007">
    <property type="protein sequence ID" value="KAJ5087120.1"/>
    <property type="molecule type" value="Genomic_DNA"/>
</dbReference>
<keyword evidence="9 12" id="KW-0326">Glycosidase</keyword>
<comment type="similarity">
    <text evidence="2">Belongs to the glycosyl hydrolase 18 family. Chitinase class V subfamily.</text>
</comment>
<evidence type="ECO:0000256" key="5">
    <source>
        <dbReference type="ARBA" id="ARBA00022801"/>
    </source>
</evidence>
<dbReference type="PANTHER" id="PTHR47700:SF2">
    <property type="entry name" value="CHITINASE"/>
    <property type="match status" value="1"/>
</dbReference>
<evidence type="ECO:0000256" key="3">
    <source>
        <dbReference type="ARBA" id="ARBA00012729"/>
    </source>
</evidence>
<feature type="compositionally biased region" description="Low complexity" evidence="13">
    <location>
        <begin position="1015"/>
        <end position="1063"/>
    </location>
</feature>
<dbReference type="InterPro" id="IPR053214">
    <property type="entry name" value="LysM12-like"/>
</dbReference>
<feature type="compositionally biased region" description="Acidic residues" evidence="13">
    <location>
        <begin position="1104"/>
        <end position="1117"/>
    </location>
</feature>
<reference evidence="18" key="2">
    <citation type="journal article" date="2023" name="IMA Fungus">
        <title>Comparative genomic study of the Penicillium genus elucidates a diverse pangenome and 15 lateral gene transfer events.</title>
        <authorList>
            <person name="Petersen C."/>
            <person name="Sorensen T."/>
            <person name="Nielsen M.R."/>
            <person name="Sondergaard T.E."/>
            <person name="Sorensen J.L."/>
            <person name="Fitzpatrick D.A."/>
            <person name="Frisvad J.C."/>
            <person name="Nielsen K.L."/>
        </authorList>
    </citation>
    <scope>NUCLEOTIDE SEQUENCE</scope>
    <source>
        <strain evidence="18">IBT 30069</strain>
    </source>
</reference>
<feature type="signal peptide" evidence="14">
    <location>
        <begin position="1"/>
        <end position="23"/>
    </location>
</feature>
<dbReference type="Gene3D" id="3.20.20.80">
    <property type="entry name" value="Glycosidases"/>
    <property type="match status" value="1"/>
</dbReference>
<feature type="region of interest" description="Disordered" evidence="13">
    <location>
        <begin position="252"/>
        <end position="276"/>
    </location>
</feature>
<dbReference type="GO" id="GO:0008843">
    <property type="term" value="F:endochitinase activity"/>
    <property type="evidence" value="ECO:0007669"/>
    <property type="project" value="UniProtKB-EC"/>
</dbReference>
<dbReference type="PROSITE" id="PS50941">
    <property type="entry name" value="CHIT_BIND_I_2"/>
    <property type="match status" value="1"/>
</dbReference>
<feature type="compositionally biased region" description="Basic residues" evidence="13">
    <location>
        <begin position="262"/>
        <end position="276"/>
    </location>
</feature>
<dbReference type="Gene3D" id="3.10.350.10">
    <property type="entry name" value="LysM domain"/>
    <property type="match status" value="2"/>
</dbReference>
<keyword evidence="11" id="KW-1015">Disulfide bond</keyword>
<feature type="region of interest" description="Disordered" evidence="13">
    <location>
        <begin position="1015"/>
        <end position="1073"/>
    </location>
</feature>
<feature type="domain" description="GH18" evidence="17">
    <location>
        <begin position="492"/>
        <end position="849"/>
    </location>
</feature>
<feature type="disulfide bond" evidence="11">
    <location>
        <begin position="435"/>
        <end position="447"/>
    </location>
</feature>
<evidence type="ECO:0000256" key="6">
    <source>
        <dbReference type="ARBA" id="ARBA00023024"/>
    </source>
</evidence>
<protein>
    <recommendedName>
        <fullName evidence="3">chitinase</fullName>
        <ecNumber evidence="3">3.2.1.14</ecNumber>
    </recommendedName>
</protein>
<evidence type="ECO:0000313" key="18">
    <source>
        <dbReference type="EMBL" id="KAJ5087120.1"/>
    </source>
</evidence>
<dbReference type="InterPro" id="IPR001002">
    <property type="entry name" value="Chitin-bd_1"/>
</dbReference>